<feature type="domain" description="FLYWCH-type" evidence="4">
    <location>
        <begin position="2"/>
        <end position="57"/>
    </location>
</feature>
<evidence type="ECO:0000256" key="3">
    <source>
        <dbReference type="ARBA" id="ARBA00022833"/>
    </source>
</evidence>
<keyword evidence="6" id="KW-1185">Reference proteome</keyword>
<dbReference type="Pfam" id="PF04500">
    <property type="entry name" value="FLYWCH"/>
    <property type="match status" value="1"/>
</dbReference>
<dbReference type="AlphaFoldDB" id="A0A1V9XG08"/>
<dbReference type="Proteomes" id="UP000192247">
    <property type="component" value="Unassembled WGS sequence"/>
</dbReference>
<proteinExistence type="predicted"/>
<dbReference type="GO" id="GO:0008270">
    <property type="term" value="F:zinc ion binding"/>
    <property type="evidence" value="ECO:0007669"/>
    <property type="project" value="UniProtKB-KW"/>
</dbReference>
<keyword evidence="3" id="KW-0862">Zinc</keyword>
<dbReference type="InterPro" id="IPR007588">
    <property type="entry name" value="Znf_FLYWCH"/>
</dbReference>
<keyword evidence="1" id="KW-0479">Metal-binding</keyword>
<dbReference type="Gene3D" id="2.20.25.240">
    <property type="match status" value="1"/>
</dbReference>
<accession>A0A1V9XG08</accession>
<dbReference type="EMBL" id="MNPL01011718">
    <property type="protein sequence ID" value="OQR72467.1"/>
    <property type="molecule type" value="Genomic_DNA"/>
</dbReference>
<name>A0A1V9XG08_9ACAR</name>
<evidence type="ECO:0000313" key="6">
    <source>
        <dbReference type="Proteomes" id="UP000192247"/>
    </source>
</evidence>
<dbReference type="InParanoid" id="A0A1V9XG08"/>
<organism evidence="5 6">
    <name type="scientific">Tropilaelaps mercedesae</name>
    <dbReference type="NCBI Taxonomy" id="418985"/>
    <lineage>
        <taxon>Eukaryota</taxon>
        <taxon>Metazoa</taxon>
        <taxon>Ecdysozoa</taxon>
        <taxon>Arthropoda</taxon>
        <taxon>Chelicerata</taxon>
        <taxon>Arachnida</taxon>
        <taxon>Acari</taxon>
        <taxon>Parasitiformes</taxon>
        <taxon>Mesostigmata</taxon>
        <taxon>Gamasina</taxon>
        <taxon>Dermanyssoidea</taxon>
        <taxon>Laelapidae</taxon>
        <taxon>Tropilaelaps</taxon>
    </lineage>
</organism>
<protein>
    <recommendedName>
        <fullName evidence="4">FLYWCH-type domain-containing protein</fullName>
    </recommendedName>
</protein>
<evidence type="ECO:0000256" key="2">
    <source>
        <dbReference type="ARBA" id="ARBA00022771"/>
    </source>
</evidence>
<evidence type="ECO:0000259" key="4">
    <source>
        <dbReference type="Pfam" id="PF04500"/>
    </source>
</evidence>
<comment type="caution">
    <text evidence="5">The sequence shown here is derived from an EMBL/GenBank/DDBJ whole genome shotgun (WGS) entry which is preliminary data.</text>
</comment>
<gene>
    <name evidence="5" type="ORF">BIW11_10362</name>
</gene>
<keyword evidence="2" id="KW-0863">Zinc-finger</keyword>
<evidence type="ECO:0000256" key="1">
    <source>
        <dbReference type="ARBA" id="ARBA00022723"/>
    </source>
</evidence>
<evidence type="ECO:0000313" key="5">
    <source>
        <dbReference type="EMBL" id="OQR72467.1"/>
    </source>
</evidence>
<dbReference type="OrthoDB" id="167578at2759"/>
<sequence length="90" mass="10022">MSRRANPLLVVDNFLYRKNGQPGKSGQQYWVCITRGCNSRITTVYDHVAMVPPQHSHEPCPEHVERLKVAGAAKLAALTSSMDNLDSDEN</sequence>
<reference evidence="5 6" key="1">
    <citation type="journal article" date="2017" name="Gigascience">
        <title>Draft genome of the honey bee ectoparasitic mite, Tropilaelaps mercedesae, is shaped by the parasitic life history.</title>
        <authorList>
            <person name="Dong X."/>
            <person name="Armstrong S.D."/>
            <person name="Xia D."/>
            <person name="Makepeace B.L."/>
            <person name="Darby A.C."/>
            <person name="Kadowaki T."/>
        </authorList>
    </citation>
    <scope>NUCLEOTIDE SEQUENCE [LARGE SCALE GENOMIC DNA]</scope>
    <source>
        <strain evidence="5">Wuxi-XJTLU</strain>
    </source>
</reference>